<reference evidence="2 3" key="1">
    <citation type="submission" date="2024-04" db="EMBL/GenBank/DDBJ databases">
        <authorList>
            <person name="Fracassetti M."/>
        </authorList>
    </citation>
    <scope>NUCLEOTIDE SEQUENCE [LARGE SCALE GENOMIC DNA]</scope>
</reference>
<protein>
    <submittedName>
        <fullName evidence="2">Uncharacterized protein</fullName>
    </submittedName>
</protein>
<evidence type="ECO:0000256" key="1">
    <source>
        <dbReference type="SAM" id="MobiDB-lite"/>
    </source>
</evidence>
<sequence length="106" mass="11834">MTQTRDNRAEVKHAVFVEHPLMGGNCWAYDSDPAAPRKHRRTDTRGVGRISADATRKAHRRAPLPRESGASAPTRPKKQPEHQTAMFESSVDQISECGKTTSRPTR</sequence>
<gene>
    <name evidence="2" type="ORF">LTRI10_LOCUS31054</name>
</gene>
<organism evidence="2 3">
    <name type="scientific">Linum trigynum</name>
    <dbReference type="NCBI Taxonomy" id="586398"/>
    <lineage>
        <taxon>Eukaryota</taxon>
        <taxon>Viridiplantae</taxon>
        <taxon>Streptophyta</taxon>
        <taxon>Embryophyta</taxon>
        <taxon>Tracheophyta</taxon>
        <taxon>Spermatophyta</taxon>
        <taxon>Magnoliopsida</taxon>
        <taxon>eudicotyledons</taxon>
        <taxon>Gunneridae</taxon>
        <taxon>Pentapetalae</taxon>
        <taxon>rosids</taxon>
        <taxon>fabids</taxon>
        <taxon>Malpighiales</taxon>
        <taxon>Linaceae</taxon>
        <taxon>Linum</taxon>
    </lineage>
</organism>
<accession>A0AAV2EX71</accession>
<feature type="region of interest" description="Disordered" evidence="1">
    <location>
        <begin position="32"/>
        <end position="106"/>
    </location>
</feature>
<evidence type="ECO:0000313" key="3">
    <source>
        <dbReference type="Proteomes" id="UP001497516"/>
    </source>
</evidence>
<proteinExistence type="predicted"/>
<evidence type="ECO:0000313" key="2">
    <source>
        <dbReference type="EMBL" id="CAL1390257.1"/>
    </source>
</evidence>
<dbReference type="Proteomes" id="UP001497516">
    <property type="component" value="Chromosome 5"/>
</dbReference>
<keyword evidence="3" id="KW-1185">Reference proteome</keyword>
<dbReference type="EMBL" id="OZ034818">
    <property type="protein sequence ID" value="CAL1390257.1"/>
    <property type="molecule type" value="Genomic_DNA"/>
</dbReference>
<name>A0AAV2EX71_9ROSI</name>
<feature type="compositionally biased region" description="Polar residues" evidence="1">
    <location>
        <begin position="86"/>
        <end position="106"/>
    </location>
</feature>
<dbReference type="AlphaFoldDB" id="A0AAV2EX71"/>